<dbReference type="GeneID" id="19016447"/>
<keyword evidence="3 7" id="KW-0444">Lipid biosynthesis</keyword>
<sequence length="365" mass="41266">MTTTFTVVNNNSFLSSLGGGGVFLGGERGRLLMRSRSRGKHYSMRMMDNENKMKMKTTKTTTMMENTNENEQKRKVRRERSERKRKPSVTCKATTNAFQNNHVFSAAAATGGGTTKLWSGNPNDVSLLAILRCIAFTLWTFSLAVPLFLTMCVIFPFCYFLDRTRRYALSFVNDVWAICSTSPFVKITVEGREHLPKQDEPAVYVANHASFMDIFSLFHLKRPFKFISKTSNFIIPIIGWSMFLTGHVPLKRTDRRSQMETLKICRETLQKNGSVLFFPEGTRSKDGTMAEFKKGAFSVAAKEKVPIVPITIVNAGGIMRNGKEWMLRKGEIKVIVHPRIEASENADELCQKSENVIKEALVNNS</sequence>
<dbReference type="GO" id="GO:0016020">
    <property type="term" value="C:membrane"/>
    <property type="evidence" value="ECO:0007669"/>
    <property type="project" value="InterPro"/>
</dbReference>
<evidence type="ECO:0000256" key="5">
    <source>
        <dbReference type="ARBA" id="ARBA00023098"/>
    </source>
</evidence>
<dbReference type="EMBL" id="FO082275">
    <property type="protein sequence ID" value="CCO16100.1"/>
    <property type="molecule type" value="Genomic_DNA"/>
</dbReference>
<feature type="compositionally biased region" description="Basic residues" evidence="8">
    <location>
        <begin position="74"/>
        <end position="87"/>
    </location>
</feature>
<feature type="domain" description="Phospholipid/glycerol acyltransferase" evidence="10">
    <location>
        <begin position="202"/>
        <end position="315"/>
    </location>
</feature>
<evidence type="ECO:0000256" key="2">
    <source>
        <dbReference type="ARBA" id="ARBA00008655"/>
    </source>
</evidence>
<dbReference type="OrthoDB" id="417078at2759"/>
<comment type="similarity">
    <text evidence="2 7">Belongs to the 1-acyl-sn-glycerol-3-phosphate acyltransferase family.</text>
</comment>
<keyword evidence="6 7" id="KW-0012">Acyltransferase</keyword>
<gene>
    <name evidence="11" type="ORF">Bathy04g04210</name>
</gene>
<feature type="transmembrane region" description="Helical" evidence="9">
    <location>
        <begin position="136"/>
        <end position="161"/>
    </location>
</feature>
<dbReference type="InterPro" id="IPR004552">
    <property type="entry name" value="AGP_acyltrans"/>
</dbReference>
<evidence type="ECO:0000256" key="9">
    <source>
        <dbReference type="SAM" id="Phobius"/>
    </source>
</evidence>
<dbReference type="CDD" id="cd07989">
    <property type="entry name" value="LPLAT_AGPAT-like"/>
    <property type="match status" value="1"/>
</dbReference>
<dbReference type="GO" id="GO:0003841">
    <property type="term" value="F:1-acylglycerol-3-phosphate O-acyltransferase activity"/>
    <property type="evidence" value="ECO:0007669"/>
    <property type="project" value="UniProtKB-UniRule"/>
</dbReference>
<keyword evidence="9" id="KW-0472">Membrane</keyword>
<evidence type="ECO:0000313" key="11">
    <source>
        <dbReference type="EMBL" id="CCO16100.1"/>
    </source>
</evidence>
<evidence type="ECO:0000256" key="1">
    <source>
        <dbReference type="ARBA" id="ARBA00005189"/>
    </source>
</evidence>
<comment type="catalytic activity">
    <reaction evidence="7">
        <text>a 1-acyl-sn-glycero-3-phosphate + an acyl-CoA = a 1,2-diacyl-sn-glycero-3-phosphate + CoA</text>
        <dbReference type="Rhea" id="RHEA:19709"/>
        <dbReference type="ChEBI" id="CHEBI:57287"/>
        <dbReference type="ChEBI" id="CHEBI:57970"/>
        <dbReference type="ChEBI" id="CHEBI:58342"/>
        <dbReference type="ChEBI" id="CHEBI:58608"/>
        <dbReference type="EC" id="2.3.1.51"/>
    </reaction>
</comment>
<dbReference type="Proteomes" id="UP000198341">
    <property type="component" value="Chromosome 4"/>
</dbReference>
<dbReference type="RefSeq" id="XP_007513575.1">
    <property type="nucleotide sequence ID" value="XM_007513513.1"/>
</dbReference>
<protein>
    <recommendedName>
        <fullName evidence="7">1-acyl-sn-glycerol-3-phosphate acyltransferase</fullName>
        <ecNumber evidence="7">2.3.1.51</ecNumber>
    </recommendedName>
</protein>
<evidence type="ECO:0000256" key="8">
    <source>
        <dbReference type="SAM" id="MobiDB-lite"/>
    </source>
</evidence>
<keyword evidence="4 7" id="KW-0808">Transferase</keyword>
<dbReference type="InterPro" id="IPR002123">
    <property type="entry name" value="Plipid/glycerol_acylTrfase"/>
</dbReference>
<keyword evidence="12" id="KW-1185">Reference proteome</keyword>
<dbReference type="SMART" id="SM00563">
    <property type="entry name" value="PlsC"/>
    <property type="match status" value="1"/>
</dbReference>
<comment type="domain">
    <text evidence="7">The HXXXXD motif is essential for acyltransferase activity and may constitute the binding site for the phosphate moiety of the glycerol-3-phosphate.</text>
</comment>
<dbReference type="STRING" id="41875.K8EUG3"/>
<feature type="transmembrane region" description="Helical" evidence="9">
    <location>
        <begin position="232"/>
        <end position="250"/>
    </location>
</feature>
<dbReference type="EC" id="2.3.1.51" evidence="7"/>
<dbReference type="PANTHER" id="PTHR10434">
    <property type="entry name" value="1-ACYL-SN-GLYCEROL-3-PHOSPHATE ACYLTRANSFERASE"/>
    <property type="match status" value="1"/>
</dbReference>
<reference evidence="11 12" key="1">
    <citation type="submission" date="2011-10" db="EMBL/GenBank/DDBJ databases">
        <authorList>
            <person name="Genoscope - CEA"/>
        </authorList>
    </citation>
    <scope>NUCLEOTIDE SEQUENCE [LARGE SCALE GENOMIC DNA]</scope>
    <source>
        <strain evidence="11 12">RCC 1105</strain>
    </source>
</reference>
<keyword evidence="7" id="KW-0594">Phospholipid biosynthesis</keyword>
<evidence type="ECO:0000259" key="10">
    <source>
        <dbReference type="SMART" id="SM00563"/>
    </source>
</evidence>
<evidence type="ECO:0000256" key="4">
    <source>
        <dbReference type="ARBA" id="ARBA00022679"/>
    </source>
</evidence>
<keyword evidence="7" id="KW-1208">Phospholipid metabolism</keyword>
<organism evidence="11 12">
    <name type="scientific">Bathycoccus prasinos</name>
    <dbReference type="NCBI Taxonomy" id="41875"/>
    <lineage>
        <taxon>Eukaryota</taxon>
        <taxon>Viridiplantae</taxon>
        <taxon>Chlorophyta</taxon>
        <taxon>Mamiellophyceae</taxon>
        <taxon>Mamiellales</taxon>
        <taxon>Bathycoccaceae</taxon>
        <taxon>Bathycoccus</taxon>
    </lineage>
</organism>
<dbReference type="SUPFAM" id="SSF69593">
    <property type="entry name" value="Glycerol-3-phosphate (1)-acyltransferase"/>
    <property type="match status" value="1"/>
</dbReference>
<dbReference type="AlphaFoldDB" id="K8EUG3"/>
<feature type="region of interest" description="Disordered" evidence="8">
    <location>
        <begin position="63"/>
        <end position="88"/>
    </location>
</feature>
<accession>K8EUG3</accession>
<keyword evidence="9" id="KW-0812">Transmembrane</keyword>
<evidence type="ECO:0000256" key="3">
    <source>
        <dbReference type="ARBA" id="ARBA00022516"/>
    </source>
</evidence>
<keyword evidence="5 7" id="KW-0443">Lipid metabolism</keyword>
<evidence type="ECO:0000313" key="12">
    <source>
        <dbReference type="Proteomes" id="UP000198341"/>
    </source>
</evidence>
<proteinExistence type="inferred from homology"/>
<dbReference type="NCBIfam" id="TIGR00530">
    <property type="entry name" value="AGP_acyltrn"/>
    <property type="match status" value="1"/>
</dbReference>
<dbReference type="GO" id="GO:0006654">
    <property type="term" value="P:phosphatidic acid biosynthetic process"/>
    <property type="evidence" value="ECO:0007669"/>
    <property type="project" value="TreeGrafter"/>
</dbReference>
<dbReference type="KEGG" id="bpg:Bathy04g04210"/>
<dbReference type="Pfam" id="PF01553">
    <property type="entry name" value="Acyltransferase"/>
    <property type="match status" value="1"/>
</dbReference>
<name>K8EUG3_9CHLO</name>
<evidence type="ECO:0000256" key="7">
    <source>
        <dbReference type="RuleBase" id="RU361267"/>
    </source>
</evidence>
<keyword evidence="9" id="KW-1133">Transmembrane helix</keyword>
<evidence type="ECO:0000256" key="6">
    <source>
        <dbReference type="ARBA" id="ARBA00023315"/>
    </source>
</evidence>
<dbReference type="PANTHER" id="PTHR10434:SF64">
    <property type="entry name" value="1-ACYL-SN-GLYCEROL-3-PHOSPHATE ACYLTRANSFERASE-RELATED"/>
    <property type="match status" value="1"/>
</dbReference>
<dbReference type="eggNOG" id="KOG2848">
    <property type="taxonomic scope" value="Eukaryota"/>
</dbReference>
<comment type="pathway">
    <text evidence="1">Lipid metabolism.</text>
</comment>